<dbReference type="AlphaFoldDB" id="A1AK49"/>
<proteinExistence type="predicted"/>
<evidence type="ECO:0000313" key="2">
    <source>
        <dbReference type="EMBL" id="ABK97719.1"/>
    </source>
</evidence>
<accession>A1AK49</accession>
<organism evidence="2 3">
    <name type="scientific">Pelobacter propionicus (strain DSM 2379 / NBRC 103807 / OttBd1)</name>
    <dbReference type="NCBI Taxonomy" id="338966"/>
    <lineage>
        <taxon>Bacteria</taxon>
        <taxon>Pseudomonadati</taxon>
        <taxon>Thermodesulfobacteriota</taxon>
        <taxon>Desulfuromonadia</taxon>
        <taxon>Desulfuromonadales</taxon>
        <taxon>Desulfuromonadaceae</taxon>
        <taxon>Pelobacter</taxon>
    </lineage>
</organism>
<dbReference type="eggNOG" id="COG0791">
    <property type="taxonomic scope" value="Bacteria"/>
</dbReference>
<dbReference type="STRING" id="338966.Ppro_0079"/>
<reference evidence="2 3" key="1">
    <citation type="submission" date="2006-10" db="EMBL/GenBank/DDBJ databases">
        <title>Complete sequence of chromosome of Pelobacter propionicus DSM 2379.</title>
        <authorList>
            <consortium name="US DOE Joint Genome Institute"/>
            <person name="Copeland A."/>
            <person name="Lucas S."/>
            <person name="Lapidus A."/>
            <person name="Barry K."/>
            <person name="Detter J.C."/>
            <person name="Glavina del Rio T."/>
            <person name="Hammon N."/>
            <person name="Israni S."/>
            <person name="Dalin E."/>
            <person name="Tice H."/>
            <person name="Pitluck S."/>
            <person name="Saunders E."/>
            <person name="Brettin T."/>
            <person name="Bruce D."/>
            <person name="Han C."/>
            <person name="Tapia R."/>
            <person name="Schmutz J."/>
            <person name="Larimer F."/>
            <person name="Land M."/>
            <person name="Hauser L."/>
            <person name="Kyrpides N."/>
            <person name="Kim E."/>
            <person name="Lovley D."/>
            <person name="Richardson P."/>
        </authorList>
    </citation>
    <scope>NUCLEOTIDE SEQUENCE [LARGE SCALE GENOMIC DNA]</scope>
    <source>
        <strain evidence="3">DSM 2379 / NBRC 103807 / OttBd1</strain>
    </source>
</reference>
<dbReference type="Gene3D" id="3.90.1720.10">
    <property type="entry name" value="endopeptidase domain like (from Nostoc punctiforme)"/>
    <property type="match status" value="1"/>
</dbReference>
<protein>
    <recommendedName>
        <fullName evidence="4">NLP/P60 protein</fullName>
    </recommendedName>
</protein>
<evidence type="ECO:0000313" key="3">
    <source>
        <dbReference type="Proteomes" id="UP000006732"/>
    </source>
</evidence>
<sequence>MASLFSSLLVALLLCLVSAYAQAGQYAVARLATPVLNSPAIADLFGGHDGMSLKSDSCGQVRELEFIALAGTVFRLLAEVRQDETTVYRVETDDYPVPPGGSLYLDSRFVELHDELPPSPVRPLPGREAILAAMRSSVGSPYVWGGNVHQGVPELLRLYYRGSFSPAEERRLTLAGLDCSGLLYAATHGRTPRNTSSLVNFGEGLAVAGRGERELAQLLEPLDLIVWSGHVIIVLDRETVIESRLECGRPGQGGVVVTPLLRRLGEIMASRRPLDAWPVGIRQQDGFVVRRWYGTEQ</sequence>
<dbReference type="EMBL" id="CP000482">
    <property type="protein sequence ID" value="ABK97719.1"/>
    <property type="molecule type" value="Genomic_DNA"/>
</dbReference>
<dbReference type="RefSeq" id="WP_011734034.1">
    <property type="nucleotide sequence ID" value="NC_008609.1"/>
</dbReference>
<keyword evidence="1" id="KW-0732">Signal</keyword>
<keyword evidence="3" id="KW-1185">Reference proteome</keyword>
<feature type="signal peptide" evidence="1">
    <location>
        <begin position="1"/>
        <end position="23"/>
    </location>
</feature>
<evidence type="ECO:0000256" key="1">
    <source>
        <dbReference type="SAM" id="SignalP"/>
    </source>
</evidence>
<dbReference type="InterPro" id="IPR038765">
    <property type="entry name" value="Papain-like_cys_pep_sf"/>
</dbReference>
<dbReference type="KEGG" id="ppd:Ppro_0079"/>
<feature type="chain" id="PRO_5002631945" description="NLP/P60 protein" evidence="1">
    <location>
        <begin position="24"/>
        <end position="297"/>
    </location>
</feature>
<name>A1AK49_PELPD</name>
<gene>
    <name evidence="2" type="ordered locus">Ppro_0079</name>
</gene>
<dbReference type="SUPFAM" id="SSF54001">
    <property type="entry name" value="Cysteine proteinases"/>
    <property type="match status" value="1"/>
</dbReference>
<dbReference type="Proteomes" id="UP000006732">
    <property type="component" value="Chromosome"/>
</dbReference>
<dbReference type="HOGENOM" id="CLU_905402_0_0_7"/>
<evidence type="ECO:0008006" key="4">
    <source>
        <dbReference type="Google" id="ProtNLM"/>
    </source>
</evidence>